<dbReference type="RefSeq" id="WP_188961448.1">
    <property type="nucleotide sequence ID" value="NZ_BMOE01000003.1"/>
</dbReference>
<dbReference type="Pfam" id="PF00072">
    <property type="entry name" value="Response_reg"/>
    <property type="match status" value="1"/>
</dbReference>
<dbReference type="PROSITE" id="PS50110">
    <property type="entry name" value="RESPONSE_REGULATORY"/>
    <property type="match status" value="1"/>
</dbReference>
<evidence type="ECO:0000313" key="4">
    <source>
        <dbReference type="EMBL" id="GGJ69882.1"/>
    </source>
</evidence>
<reference evidence="4" key="1">
    <citation type="journal article" date="2014" name="Int. J. Syst. Evol. Microbiol.">
        <title>Complete genome sequence of Corynebacterium casei LMG S-19264T (=DSM 44701T), isolated from a smear-ripened cheese.</title>
        <authorList>
            <consortium name="US DOE Joint Genome Institute (JGI-PGF)"/>
            <person name="Walter F."/>
            <person name="Albersmeier A."/>
            <person name="Kalinowski J."/>
            <person name="Ruckert C."/>
        </authorList>
    </citation>
    <scope>NUCLEOTIDE SEQUENCE</scope>
    <source>
        <strain evidence="4">JCM 14371</strain>
    </source>
</reference>
<reference evidence="4" key="2">
    <citation type="submission" date="2020-09" db="EMBL/GenBank/DDBJ databases">
        <authorList>
            <person name="Sun Q."/>
            <person name="Ohkuma M."/>
        </authorList>
    </citation>
    <scope>NUCLEOTIDE SEQUENCE</scope>
    <source>
        <strain evidence="4">JCM 14371</strain>
    </source>
</reference>
<dbReference type="InterPro" id="IPR001789">
    <property type="entry name" value="Sig_transdc_resp-reg_receiver"/>
</dbReference>
<protein>
    <recommendedName>
        <fullName evidence="3">Response regulatory domain-containing protein</fullName>
    </recommendedName>
</protein>
<dbReference type="InterPro" id="IPR011006">
    <property type="entry name" value="CheY-like_superfamily"/>
</dbReference>
<dbReference type="GO" id="GO:0000160">
    <property type="term" value="P:phosphorelay signal transduction system"/>
    <property type="evidence" value="ECO:0007669"/>
    <property type="project" value="InterPro"/>
</dbReference>
<dbReference type="CDD" id="cd17574">
    <property type="entry name" value="REC_OmpR"/>
    <property type="match status" value="1"/>
</dbReference>
<dbReference type="SMART" id="SM00448">
    <property type="entry name" value="REC"/>
    <property type="match status" value="1"/>
</dbReference>
<comment type="caution">
    <text evidence="4">The sequence shown here is derived from an EMBL/GenBank/DDBJ whole genome shotgun (WGS) entry which is preliminary data.</text>
</comment>
<keyword evidence="5" id="KW-1185">Reference proteome</keyword>
<name>A0A917UN10_9DEIO</name>
<dbReference type="InterPro" id="IPR050595">
    <property type="entry name" value="Bact_response_regulator"/>
</dbReference>
<dbReference type="EMBL" id="BMOE01000003">
    <property type="protein sequence ID" value="GGJ69882.1"/>
    <property type="molecule type" value="Genomic_DNA"/>
</dbReference>
<feature type="domain" description="Response regulatory" evidence="3">
    <location>
        <begin position="9"/>
        <end position="124"/>
    </location>
</feature>
<gene>
    <name evidence="4" type="ORF">GCM10008939_12840</name>
</gene>
<evidence type="ECO:0000313" key="5">
    <source>
        <dbReference type="Proteomes" id="UP000635726"/>
    </source>
</evidence>
<dbReference type="Proteomes" id="UP000635726">
    <property type="component" value="Unassembled WGS sequence"/>
</dbReference>
<sequence length="126" mass="13735">MTAPARLGPVLVVDDEVHLNLLVSSILKLHGCEVITAQNGQQGLDAVRERRDVKVIVTDLNMPVLDGFGMLNAVRALGVNAPVIVLTARGDHRDQEQASTLGAHAFLTKPFSRQQLWELVEPLLQP</sequence>
<organism evidence="4 5">
    <name type="scientific">Deinococcus aquiradiocola</name>
    <dbReference type="NCBI Taxonomy" id="393059"/>
    <lineage>
        <taxon>Bacteria</taxon>
        <taxon>Thermotogati</taxon>
        <taxon>Deinococcota</taxon>
        <taxon>Deinococci</taxon>
        <taxon>Deinococcales</taxon>
        <taxon>Deinococcaceae</taxon>
        <taxon>Deinococcus</taxon>
    </lineage>
</organism>
<proteinExistence type="predicted"/>
<dbReference type="SUPFAM" id="SSF52172">
    <property type="entry name" value="CheY-like"/>
    <property type="match status" value="1"/>
</dbReference>
<dbReference type="AlphaFoldDB" id="A0A917UN10"/>
<keyword evidence="1 2" id="KW-0597">Phosphoprotein</keyword>
<dbReference type="PANTHER" id="PTHR44591:SF3">
    <property type="entry name" value="RESPONSE REGULATORY DOMAIN-CONTAINING PROTEIN"/>
    <property type="match status" value="1"/>
</dbReference>
<evidence type="ECO:0000259" key="3">
    <source>
        <dbReference type="PROSITE" id="PS50110"/>
    </source>
</evidence>
<evidence type="ECO:0000256" key="1">
    <source>
        <dbReference type="ARBA" id="ARBA00022553"/>
    </source>
</evidence>
<accession>A0A917UN10</accession>
<feature type="modified residue" description="4-aspartylphosphate" evidence="2">
    <location>
        <position position="59"/>
    </location>
</feature>
<dbReference type="Gene3D" id="3.40.50.2300">
    <property type="match status" value="1"/>
</dbReference>
<dbReference type="PANTHER" id="PTHR44591">
    <property type="entry name" value="STRESS RESPONSE REGULATOR PROTEIN 1"/>
    <property type="match status" value="1"/>
</dbReference>
<evidence type="ECO:0000256" key="2">
    <source>
        <dbReference type="PROSITE-ProRule" id="PRU00169"/>
    </source>
</evidence>